<dbReference type="InterPro" id="IPR020841">
    <property type="entry name" value="PKS_Beta-ketoAc_synthase_dom"/>
</dbReference>
<evidence type="ECO:0000313" key="12">
    <source>
        <dbReference type="Proteomes" id="UP000504638"/>
    </source>
</evidence>
<dbReference type="PANTHER" id="PTHR43775">
    <property type="entry name" value="FATTY ACID SYNTHASE"/>
    <property type="match status" value="1"/>
</dbReference>
<dbReference type="PROSITE" id="PS50075">
    <property type="entry name" value="CARRIER"/>
    <property type="match status" value="1"/>
</dbReference>
<dbReference type="Pfam" id="PF21089">
    <property type="entry name" value="PKS_DH_N"/>
    <property type="match status" value="1"/>
</dbReference>
<dbReference type="Gene3D" id="3.40.47.10">
    <property type="match status" value="1"/>
</dbReference>
<name>A0A6G1G485_9PEZI</name>
<dbReference type="Gene3D" id="1.10.1200.10">
    <property type="entry name" value="ACP-like"/>
    <property type="match status" value="1"/>
</dbReference>
<dbReference type="InterPro" id="IPR016035">
    <property type="entry name" value="Acyl_Trfase/lysoPLipase"/>
</dbReference>
<dbReference type="SUPFAM" id="SSF51735">
    <property type="entry name" value="NAD(P)-binding Rossmann-fold domains"/>
    <property type="match status" value="2"/>
</dbReference>
<evidence type="ECO:0000259" key="10">
    <source>
        <dbReference type="PROSITE" id="PS52019"/>
    </source>
</evidence>
<dbReference type="InterPro" id="IPR020806">
    <property type="entry name" value="PKS_PP-bd"/>
</dbReference>
<dbReference type="GO" id="GO:0031177">
    <property type="term" value="F:phosphopantetheine binding"/>
    <property type="evidence" value="ECO:0007669"/>
    <property type="project" value="InterPro"/>
</dbReference>
<dbReference type="SUPFAM" id="SSF55048">
    <property type="entry name" value="Probable ACP-binding domain of malonyl-CoA ACP transacylase"/>
    <property type="match status" value="1"/>
</dbReference>
<dbReference type="PROSITE" id="PS52004">
    <property type="entry name" value="KS3_2"/>
    <property type="match status" value="1"/>
</dbReference>
<dbReference type="SMART" id="SM01294">
    <property type="entry name" value="PKS_PP_betabranch"/>
    <property type="match status" value="1"/>
</dbReference>
<dbReference type="OrthoDB" id="5334845at2759"/>
<evidence type="ECO:0000256" key="5">
    <source>
        <dbReference type="ARBA" id="ARBA00038879"/>
    </source>
</evidence>
<dbReference type="InterPro" id="IPR014043">
    <property type="entry name" value="Acyl_transferase_dom"/>
</dbReference>
<dbReference type="Pfam" id="PF16197">
    <property type="entry name" value="KAsynt_C_assoc"/>
    <property type="match status" value="1"/>
</dbReference>
<evidence type="ECO:0000259" key="9">
    <source>
        <dbReference type="PROSITE" id="PS52004"/>
    </source>
</evidence>
<dbReference type="Pfam" id="PF02801">
    <property type="entry name" value="Ketoacyl-synt_C"/>
    <property type="match status" value="1"/>
</dbReference>
<dbReference type="PROSITE" id="PS00606">
    <property type="entry name" value="KS3_1"/>
    <property type="match status" value="1"/>
</dbReference>
<evidence type="ECO:0000259" key="8">
    <source>
        <dbReference type="PROSITE" id="PS50075"/>
    </source>
</evidence>
<dbReference type="InterPro" id="IPR049552">
    <property type="entry name" value="PKS_DH_N"/>
</dbReference>
<dbReference type="Gene3D" id="3.10.129.110">
    <property type="entry name" value="Polyketide synthase dehydratase"/>
    <property type="match status" value="1"/>
</dbReference>
<feature type="region of interest" description="C-terminal hotdog fold" evidence="6">
    <location>
        <begin position="1059"/>
        <end position="1204"/>
    </location>
</feature>
<dbReference type="Pfam" id="PF08659">
    <property type="entry name" value="KR"/>
    <property type="match status" value="1"/>
</dbReference>
<dbReference type="GeneID" id="54418086"/>
<dbReference type="SUPFAM" id="SSF53901">
    <property type="entry name" value="Thiolase-like"/>
    <property type="match status" value="1"/>
</dbReference>
<dbReference type="InterPro" id="IPR009081">
    <property type="entry name" value="PP-bd_ACP"/>
</dbReference>
<evidence type="ECO:0000256" key="4">
    <source>
        <dbReference type="ARBA" id="ARBA00023268"/>
    </source>
</evidence>
<dbReference type="InterPro" id="IPR032821">
    <property type="entry name" value="PKS_assoc"/>
</dbReference>
<dbReference type="InterPro" id="IPR049900">
    <property type="entry name" value="PKS_mFAS_DH"/>
</dbReference>
<dbReference type="InterPro" id="IPR014031">
    <property type="entry name" value="Ketoacyl_synth_C"/>
</dbReference>
<keyword evidence="3" id="KW-0808">Transferase</keyword>
<dbReference type="Proteomes" id="UP000504638">
    <property type="component" value="Unplaced"/>
</dbReference>
<dbReference type="SMART" id="SM00823">
    <property type="entry name" value="PKS_PP"/>
    <property type="match status" value="1"/>
</dbReference>
<dbReference type="Pfam" id="PF00550">
    <property type="entry name" value="PP-binding"/>
    <property type="match status" value="1"/>
</dbReference>
<dbReference type="Pfam" id="PF00109">
    <property type="entry name" value="ketoacyl-synt"/>
    <property type="match status" value="1"/>
</dbReference>
<dbReference type="SMART" id="SM00825">
    <property type="entry name" value="PKS_KS"/>
    <property type="match status" value="1"/>
</dbReference>
<dbReference type="PROSITE" id="PS52019">
    <property type="entry name" value="PKS_MFAS_DH"/>
    <property type="match status" value="1"/>
</dbReference>
<dbReference type="InterPro" id="IPR016039">
    <property type="entry name" value="Thiolase-like"/>
</dbReference>
<evidence type="ECO:0000256" key="7">
    <source>
        <dbReference type="SAM" id="MobiDB-lite"/>
    </source>
</evidence>
<evidence type="ECO:0000256" key="1">
    <source>
        <dbReference type="ARBA" id="ARBA00022450"/>
    </source>
</evidence>
<dbReference type="CDD" id="cd00833">
    <property type="entry name" value="PKS"/>
    <property type="match status" value="1"/>
</dbReference>
<reference evidence="13" key="3">
    <citation type="submission" date="2025-04" db="UniProtKB">
        <authorList>
            <consortium name="RefSeq"/>
        </authorList>
    </citation>
    <scope>IDENTIFICATION</scope>
    <source>
        <strain evidence="13">CBS 781.70</strain>
    </source>
</reference>
<evidence type="ECO:0000256" key="2">
    <source>
        <dbReference type="ARBA" id="ARBA00022553"/>
    </source>
</evidence>
<feature type="domain" description="Ketosynthase family 3 (KS3)" evidence="9">
    <location>
        <begin position="37"/>
        <end position="460"/>
    </location>
</feature>
<dbReference type="GO" id="GO:0050641">
    <property type="term" value="F:6-methylsalicylic acid synthase activity"/>
    <property type="evidence" value="ECO:0007669"/>
    <property type="project" value="UniProtKB-EC"/>
</dbReference>
<dbReference type="SUPFAM" id="SSF52151">
    <property type="entry name" value="FabD/lysophospholipase-like"/>
    <property type="match status" value="1"/>
</dbReference>
<dbReference type="Gene3D" id="3.40.50.720">
    <property type="entry name" value="NAD(P)-binding Rossmann-like Domain"/>
    <property type="match status" value="1"/>
</dbReference>
<keyword evidence="2" id="KW-0597">Phosphoprotein</keyword>
<feature type="region of interest" description="Disordered" evidence="7">
    <location>
        <begin position="1"/>
        <end position="21"/>
    </location>
</feature>
<feature type="region of interest" description="N-terminal hotdog fold" evidence="6">
    <location>
        <begin position="927"/>
        <end position="1045"/>
    </location>
</feature>
<evidence type="ECO:0000256" key="6">
    <source>
        <dbReference type="PROSITE-ProRule" id="PRU01363"/>
    </source>
</evidence>
<feature type="compositionally biased region" description="Low complexity" evidence="7">
    <location>
        <begin position="1676"/>
        <end position="1692"/>
    </location>
</feature>
<dbReference type="Gene3D" id="3.40.366.10">
    <property type="entry name" value="Malonyl-Coenzyme A Acyl Carrier Protein, domain 2"/>
    <property type="match status" value="1"/>
</dbReference>
<keyword evidence="1" id="KW-0596">Phosphopantetheine</keyword>
<dbReference type="Pfam" id="PF00698">
    <property type="entry name" value="Acyl_transf_1"/>
    <property type="match status" value="1"/>
</dbReference>
<reference evidence="11 13" key="1">
    <citation type="submission" date="2020-01" db="EMBL/GenBank/DDBJ databases">
        <authorList>
            <consortium name="DOE Joint Genome Institute"/>
            <person name="Haridas S."/>
            <person name="Albert R."/>
            <person name="Binder M."/>
            <person name="Bloem J."/>
            <person name="Labutti K."/>
            <person name="Salamov A."/>
            <person name="Andreopoulos B."/>
            <person name="Baker S.E."/>
            <person name="Barry K."/>
            <person name="Bills G."/>
            <person name="Bluhm B.H."/>
            <person name="Cannon C."/>
            <person name="Castanera R."/>
            <person name="Culley D.E."/>
            <person name="Daum C."/>
            <person name="Ezra D."/>
            <person name="Gonzalez J.B."/>
            <person name="Henrissat B."/>
            <person name="Kuo A."/>
            <person name="Liang C."/>
            <person name="Lipzen A."/>
            <person name="Lutzoni F."/>
            <person name="Magnuson J."/>
            <person name="Mondo S."/>
            <person name="Nolan M."/>
            <person name="Ohm R."/>
            <person name="Pangilinan J."/>
            <person name="Park H.-J."/>
            <person name="Ramirez L."/>
            <person name="Alfaro M."/>
            <person name="Sun H."/>
            <person name="Tritt A."/>
            <person name="Yoshinaga Y."/>
            <person name="Zwiers L.-H."/>
            <person name="Turgeon B.G."/>
            <person name="Goodwin S.B."/>
            <person name="Spatafora J.W."/>
            <person name="Crous P.W."/>
            <person name="Grigoriev I.V."/>
        </authorList>
    </citation>
    <scope>NUCLEOTIDE SEQUENCE</scope>
    <source>
        <strain evidence="11 13">CBS 781.70</strain>
    </source>
</reference>
<evidence type="ECO:0000313" key="13">
    <source>
        <dbReference type="RefSeq" id="XP_033534504.1"/>
    </source>
</evidence>
<dbReference type="SMART" id="SM00822">
    <property type="entry name" value="PKS_KR"/>
    <property type="match status" value="1"/>
</dbReference>
<dbReference type="InterPro" id="IPR013968">
    <property type="entry name" value="PKS_KR"/>
</dbReference>
<gene>
    <name evidence="11 13" type="ORF">P152DRAFT_435128</name>
</gene>
<dbReference type="GO" id="GO:0004312">
    <property type="term" value="F:fatty acid synthase activity"/>
    <property type="evidence" value="ECO:0007669"/>
    <property type="project" value="TreeGrafter"/>
</dbReference>
<dbReference type="InterPro" id="IPR001227">
    <property type="entry name" value="Ac_transferase_dom_sf"/>
</dbReference>
<evidence type="ECO:0000256" key="3">
    <source>
        <dbReference type="ARBA" id="ARBA00022679"/>
    </source>
</evidence>
<dbReference type="InterPro" id="IPR050091">
    <property type="entry name" value="PKS_NRPS_Biosynth_Enz"/>
</dbReference>
<dbReference type="GO" id="GO:0044550">
    <property type="term" value="P:secondary metabolite biosynthetic process"/>
    <property type="evidence" value="ECO:0007669"/>
    <property type="project" value="TreeGrafter"/>
</dbReference>
<dbReference type="SUPFAM" id="SSF47336">
    <property type="entry name" value="ACP-like"/>
    <property type="match status" value="1"/>
</dbReference>
<dbReference type="GO" id="GO:0004315">
    <property type="term" value="F:3-oxoacyl-[acyl-carrier-protein] synthase activity"/>
    <property type="evidence" value="ECO:0007669"/>
    <property type="project" value="InterPro"/>
</dbReference>
<feature type="domain" description="Carrier" evidence="8">
    <location>
        <begin position="1704"/>
        <end position="1779"/>
    </location>
</feature>
<feature type="domain" description="PKS/mFAS DH" evidence="10">
    <location>
        <begin position="927"/>
        <end position="1204"/>
    </location>
</feature>
<organism evidence="11">
    <name type="scientific">Eremomyces bilateralis CBS 781.70</name>
    <dbReference type="NCBI Taxonomy" id="1392243"/>
    <lineage>
        <taxon>Eukaryota</taxon>
        <taxon>Fungi</taxon>
        <taxon>Dikarya</taxon>
        <taxon>Ascomycota</taxon>
        <taxon>Pezizomycotina</taxon>
        <taxon>Dothideomycetes</taxon>
        <taxon>Dothideomycetes incertae sedis</taxon>
        <taxon>Eremomycetales</taxon>
        <taxon>Eremomycetaceae</taxon>
        <taxon>Eremomyces</taxon>
    </lineage>
</organism>
<proteinExistence type="predicted"/>
<evidence type="ECO:0000313" key="11">
    <source>
        <dbReference type="EMBL" id="KAF1812873.1"/>
    </source>
</evidence>
<dbReference type="InterPro" id="IPR036291">
    <property type="entry name" value="NAD(P)-bd_dom_sf"/>
</dbReference>
<comment type="caution">
    <text evidence="6">Lacks conserved residue(s) required for the propagation of feature annotation.</text>
</comment>
<dbReference type="EC" id="2.3.1.165" evidence="5"/>
<dbReference type="PANTHER" id="PTHR43775:SF22">
    <property type="entry name" value="SYNTHASE, PUTATIVE (JCVI)-RELATED"/>
    <property type="match status" value="1"/>
</dbReference>
<dbReference type="SMART" id="SM00827">
    <property type="entry name" value="PKS_AT"/>
    <property type="match status" value="1"/>
</dbReference>
<dbReference type="InterPro" id="IPR014030">
    <property type="entry name" value="Ketoacyl_synth_N"/>
</dbReference>
<dbReference type="InterPro" id="IPR057326">
    <property type="entry name" value="KR_dom"/>
</dbReference>
<dbReference type="InterPro" id="IPR042104">
    <property type="entry name" value="PKS_dehydratase_sf"/>
</dbReference>
<dbReference type="EMBL" id="ML975156">
    <property type="protein sequence ID" value="KAF1812873.1"/>
    <property type="molecule type" value="Genomic_DNA"/>
</dbReference>
<dbReference type="InterPro" id="IPR016036">
    <property type="entry name" value="Malonyl_transacylase_ACP-bd"/>
</dbReference>
<dbReference type="GO" id="GO:0006633">
    <property type="term" value="P:fatty acid biosynthetic process"/>
    <property type="evidence" value="ECO:0007669"/>
    <property type="project" value="InterPro"/>
</dbReference>
<dbReference type="InterPro" id="IPR036736">
    <property type="entry name" value="ACP-like_sf"/>
</dbReference>
<dbReference type="RefSeq" id="XP_033534504.1">
    <property type="nucleotide sequence ID" value="XM_033677516.1"/>
</dbReference>
<feature type="region of interest" description="Disordered" evidence="7">
    <location>
        <begin position="1674"/>
        <end position="1701"/>
    </location>
</feature>
<accession>A0A6G1G485</accession>
<keyword evidence="4" id="KW-0511">Multifunctional enzyme</keyword>
<protein>
    <recommendedName>
        <fullName evidence="5">6-methylsalicylic acid synthase</fullName>
        <ecNumber evidence="5">2.3.1.165</ecNumber>
    </recommendedName>
</protein>
<keyword evidence="12" id="KW-1185">Reference proteome</keyword>
<dbReference type="Gene3D" id="3.30.70.3290">
    <property type="match status" value="1"/>
</dbReference>
<dbReference type="InterPro" id="IPR018201">
    <property type="entry name" value="Ketoacyl_synth_AS"/>
</dbReference>
<sequence>MAPFLDAHNCPSAGSVSSFDDLSPTPPAIEINGLRDTDDIAVVGMACRLPGKINSAEDLWTALLNKKVASSTLDPSRWEPYHRRDARNSKILNETTQKGYFLDNVQDFDASFFGISPKEAVLMDPQQRISLEVAWEALEDAGIPPQSLAGSNTACFMGVNSDDYGKLVLEDLPGVEAWMGIGTAYCGVPNRISYLLDLRGPSTAVDAACASSLVAIHHGAQSLKLRESDVAIVGGVNALCGPGLTRVLDKAGAISKDGICKSFDDSANGYGRGEGAAIVVLKRYHDAIRSNDRIYAVLKGSAVGQDGKTNGIMAPNGAAQQVVARKALGTVDPLSIQYVEAHATSTSVGDPVEIGAMSGVYGQGRPADAPCYVGSVKANVGHLEAGAGGVGFMKAVTAMCKGSIPPQANLVTPNTKIDWDTAGLKVSVEQLEWPQVAGKRRAAISSYGYGGTVSHAVIEEGPAMRDRLLVSEGSFPTVFLLTAPQEKRIAIEAASLADFISDAGTRHSASSIGATLATRRGFHDFRAGLIIEDKEQRDTLLRSLATRKGHNQIVSNRANAKDATKVVWLFSGHGAQWPDMGTELLAHEPVFRTAVQDLDTVVAEIAGFSPVKALRTKDFASSDRVQVLTYVVQVGLTALLQSKGSRADAIIGHSVGEIAAAVAAGALSPTKGAVVVCKRAVLYRRLMGQGAMVLVTLSFEEAGKLLRDEKNAYPAIDASPNSCVVSGTIEAIDRFSATCKEQGIKALKVNSDVAFHTPLLASLADPLQKELADIEPCVPTIPLYSTSAVDSRQQIPRDAAYWIYNMMMPVQLTNAVRAAVQDGYRLFLEVSAHPIIANSVNETIMDMDIEDANVFPTMLRNKPVRTTILKGLVSLWSKGANVHWDNFFSGVKWADDVPKTQWQHKPYYQEVGAGTTSKGLFHDVTHHALLGHKINVAGGDQTIFSTQLDNNSKPFPGSHPLHGTEIVPAAVLFNTFLHATSAGHLSDIHLRVPVAISAPRDLQVIFEPGSVKIMSRLVGCAEKDDVNNSWLTHTTATPSAERIFVGEQIDITATQSRIGKELPTNFTVDYLEKVGVPLMGFPWTVTHHVGTTSEMLARVDVCPDISDDAVFPWDANSWAPVFDAATSIGSTLFFNEPRLRMPAFVDRVAIREGAIAPKIAYIHVTLPDQETELACDVTVRDESGKALAKFFCMRFSEIEGTPGAIISSEGLIHQVSWLPASMQDKALPLDKVIILGQASSTLTRKYTKHLTKRGIPSQILAPKHLTPSILEGSTEGTVVVHIPPPVTPAYDITSSANMNCIELLDIVQLVCGVNSPARIYTVTENILKGESKTALAQSPLVGLSRIIASELPKNWGALIDVDSNSFPFQVIKHVIGADVVKVKDAVARVARLTALPKTKSDFDQGLKPRPEGTYLITGGFGSLGLEVASHLIDQGAKRIVLLSRRTLPPRRQWSNIQGDMVQVIDKIKFFEERGACIYTVALDISASGSSRALLDKLDNLNLPPVLGVIHAAGVLEDQFVLNATPEEFKKVITPKIAGAMNLHEAFPPTTIDFFNMFSSCGQLFGFPGQASYASGNAFLDALAEHRRRLGDNAVAIQWTSWRGVGGMGDNEFVEAELDSRGFTSITRTEAFQAWDEISGRDCATATVLRSRVLDADEILPVPILEHIAIRREDPQTSGAAEASSTSANSNGAPSLPPPGPERNVYLTTAIAGCVASVLQLAGADEVDPKAALSDLGMDSVMTVAFRKQLQQNLKVKVPPTLVWGHPTVSHLVRWFGEQLGA</sequence>
<reference evidence="13" key="2">
    <citation type="submission" date="2020-04" db="EMBL/GenBank/DDBJ databases">
        <authorList>
            <consortium name="NCBI Genome Project"/>
        </authorList>
    </citation>
    <scope>NUCLEOTIDE SEQUENCE</scope>
    <source>
        <strain evidence="13">CBS 781.70</strain>
    </source>
</reference>